<accession>A0A640MW79</accession>
<gene>
    <name evidence="7" type="ORF">LamDB_46540</name>
</gene>
<comment type="caution">
    <text evidence="7">The sequence shown here is derived from an EMBL/GenBank/DDBJ whole genome shotgun (WGS) entry which is preliminary data.</text>
</comment>
<feature type="transmembrane region" description="Helical" evidence="6">
    <location>
        <begin position="249"/>
        <end position="271"/>
    </location>
</feature>
<dbReference type="PANTHER" id="PTHR21716:SF69">
    <property type="entry name" value="TRANSPORT PROTEIN YUBA-RELATED"/>
    <property type="match status" value="1"/>
</dbReference>
<dbReference type="InterPro" id="IPR022324">
    <property type="entry name" value="Bacilysin_exporter_BacE_put"/>
</dbReference>
<reference evidence="7" key="1">
    <citation type="submission" date="2019-12" db="EMBL/GenBank/DDBJ databases">
        <title>Epidemiological and comparative genomic analysis of Bacillus anthracis isolated from northern Vietnam.</title>
        <authorList>
            <person name="Hoang T.T.H."/>
            <person name="Dang D.A."/>
            <person name="Pham M.H."/>
            <person name="Luong M.H."/>
            <person name="Tran N.D."/>
            <person name="Nguyen T.H."/>
            <person name="Nguyen T.T."/>
            <person name="Inoue S."/>
            <person name="Morikawa S."/>
            <person name="Okutani A."/>
        </authorList>
    </citation>
    <scope>NUCLEOTIDE SEQUENCE</scope>
    <source>
        <strain evidence="7">LamDB</strain>
    </source>
</reference>
<feature type="transmembrane region" description="Helical" evidence="6">
    <location>
        <begin position="277"/>
        <end position="294"/>
    </location>
</feature>
<dbReference type="PRINTS" id="PR01988">
    <property type="entry name" value="EXPORTERBACE"/>
</dbReference>
<evidence type="ECO:0000256" key="1">
    <source>
        <dbReference type="ARBA" id="ARBA00004141"/>
    </source>
</evidence>
<comment type="similarity">
    <text evidence="2">Belongs to the autoinducer-2 exporter (AI-2E) (TC 2.A.86) family.</text>
</comment>
<dbReference type="Pfam" id="PF01594">
    <property type="entry name" value="AI-2E_transport"/>
    <property type="match status" value="1"/>
</dbReference>
<protein>
    <submittedName>
        <fullName evidence="7">AI-2E family transporter</fullName>
    </submittedName>
</protein>
<evidence type="ECO:0000256" key="5">
    <source>
        <dbReference type="ARBA" id="ARBA00023136"/>
    </source>
</evidence>
<reference evidence="7" key="2">
    <citation type="submission" date="2019-12" db="EMBL/GenBank/DDBJ databases">
        <authorList>
            <person name="Hoang T.H.H."/>
            <person name="Okutani A."/>
        </authorList>
    </citation>
    <scope>NUCLEOTIDE SEQUENCE</scope>
    <source>
        <strain evidence="7">LamDB</strain>
    </source>
</reference>
<keyword evidence="4 6" id="KW-1133">Transmembrane helix</keyword>
<evidence type="ECO:0000313" key="7">
    <source>
        <dbReference type="EMBL" id="GEU18026.1"/>
    </source>
</evidence>
<feature type="transmembrane region" description="Helical" evidence="6">
    <location>
        <begin position="301"/>
        <end position="326"/>
    </location>
</feature>
<organism evidence="7">
    <name type="scientific">Bacillus anthracis</name>
    <name type="common">anthrax bacterium</name>
    <dbReference type="NCBI Taxonomy" id="1392"/>
    <lineage>
        <taxon>Bacteria</taxon>
        <taxon>Bacillati</taxon>
        <taxon>Bacillota</taxon>
        <taxon>Bacilli</taxon>
        <taxon>Bacillales</taxon>
        <taxon>Bacillaceae</taxon>
        <taxon>Bacillus</taxon>
        <taxon>Bacillus cereus group</taxon>
    </lineage>
</organism>
<proteinExistence type="inferred from homology"/>
<keyword evidence="3 6" id="KW-0812">Transmembrane</keyword>
<dbReference type="AlphaFoldDB" id="A0A640MW79"/>
<evidence type="ECO:0000256" key="4">
    <source>
        <dbReference type="ARBA" id="ARBA00022989"/>
    </source>
</evidence>
<evidence type="ECO:0000256" key="2">
    <source>
        <dbReference type="ARBA" id="ARBA00009773"/>
    </source>
</evidence>
<dbReference type="GO" id="GO:0016020">
    <property type="term" value="C:membrane"/>
    <property type="evidence" value="ECO:0007669"/>
    <property type="project" value="UniProtKB-SubCell"/>
</dbReference>
<feature type="transmembrane region" description="Helical" evidence="6">
    <location>
        <begin position="36"/>
        <end position="53"/>
    </location>
</feature>
<evidence type="ECO:0000256" key="3">
    <source>
        <dbReference type="ARBA" id="ARBA00022692"/>
    </source>
</evidence>
<name>A0A640MW79_BACAN</name>
<feature type="transmembrane region" description="Helical" evidence="6">
    <location>
        <begin position="96"/>
        <end position="121"/>
    </location>
</feature>
<feature type="transmembrane region" description="Helical" evidence="6">
    <location>
        <begin position="65"/>
        <end position="84"/>
    </location>
</feature>
<keyword evidence="5 6" id="KW-0472">Membrane</keyword>
<feature type="transmembrane region" description="Helical" evidence="6">
    <location>
        <begin position="194"/>
        <end position="213"/>
    </location>
</feature>
<feature type="transmembrane region" description="Helical" evidence="6">
    <location>
        <begin position="346"/>
        <end position="377"/>
    </location>
</feature>
<dbReference type="PANTHER" id="PTHR21716">
    <property type="entry name" value="TRANSMEMBRANE PROTEIN"/>
    <property type="match status" value="1"/>
</dbReference>
<dbReference type="InterPro" id="IPR002549">
    <property type="entry name" value="AI-2E-like"/>
</dbReference>
<dbReference type="GO" id="GO:0055085">
    <property type="term" value="P:transmembrane transport"/>
    <property type="evidence" value="ECO:0007669"/>
    <property type="project" value="TreeGrafter"/>
</dbReference>
<comment type="subcellular location">
    <subcellularLocation>
        <location evidence="1">Membrane</location>
        <topology evidence="1">Multi-pass membrane protein</topology>
    </subcellularLocation>
</comment>
<sequence length="413" mass="46452">MVKNMAIENKQVEEKNAKKFSFTETRFMKFLGGKDLLFALLSLVLIGIVIFIFDKISYVFEPFIIIFNTIVAPIILSLILFYLINPVINLMERYNIPRLLGIIIVFLAIVGGATLIINLLIPLIGDQITRLANNFPKYVDKFNNAIDQVTHFSFLSSFYTQIQDWLDSVSNKIPSMVSSYFDGFGTKIRSFAEAIVNVGVVLVTTPFVLFFMLKDGHKFKEYSTKIMPPKFRKDYHDLMEKMSVQVGSYIQGQIIVSFCIGILLFIGYSIIGLDYGLVLACIAAVTSVVPYLGPTIAISPAIIIAIITSPFMLLKLIVVWTLVQFIEGHFISPNVMGKTLKIHPLTIIFILLSAGNLLGIVGVILGIPGYAILKVLVSHLFLLFKRRYNKYYGDDSGEYEIKKEETKECTQAE</sequence>
<evidence type="ECO:0000256" key="6">
    <source>
        <dbReference type="SAM" id="Phobius"/>
    </source>
</evidence>
<dbReference type="EMBL" id="BLEX01000009">
    <property type="protein sequence ID" value="GEU18026.1"/>
    <property type="molecule type" value="Genomic_DNA"/>
</dbReference>